<feature type="transmembrane region" description="Helical" evidence="8">
    <location>
        <begin position="209"/>
        <end position="232"/>
    </location>
</feature>
<dbReference type="PANTHER" id="PTHR32468:SF0">
    <property type="entry name" value="K(+)_H(+) ANTIPORTER 1"/>
    <property type="match status" value="1"/>
</dbReference>
<dbReference type="Proteomes" id="UP001500620">
    <property type="component" value="Unassembled WGS sequence"/>
</dbReference>
<sequence length="452" mass="46852">MHSPASHAELTTAIAVAAVAFILLAGWLFGSLARRVGQPAVVGEIIAGIVLGPSVLGLLPGHLTDVLFPAAARPMLNAISQIGLLLFMFMVGWEFDRSLLQKRRTAAAAVSLSSVTVAFALGAGLAVVLYANHSTVGGKHVSGLAFALFLGAAMAITAFPVLARILTDSRLINTRVGALTLASAAVDDLLAWCVLALVSAIATASGNGLFAQTLALSLAYVAVMLFAVRPLLALLFRRLARGRALPHLLVLVAAGVFLSAYATTWIGIHPIFGAFLFGLVTPREPADELQLHLRRPLGTVGRLLMPVFFIVTGLGVDIAGLTWRNVLELLAILAVACAGKLIGAAVPAFAMRMPLREVGAVGLLMNARGLTELIILNAGVSLGVLDTSMFTMMVIMAVFTTALVGPLLPKGLERTPATNRDPATDREPAAAVPPGAEPAVADTARSAAADPA</sequence>
<feature type="transmembrane region" description="Helical" evidence="8">
    <location>
        <begin position="178"/>
        <end position="203"/>
    </location>
</feature>
<accession>A0ABP8DDS1</accession>
<evidence type="ECO:0000256" key="5">
    <source>
        <dbReference type="ARBA" id="ARBA00023065"/>
    </source>
</evidence>
<evidence type="ECO:0000256" key="3">
    <source>
        <dbReference type="ARBA" id="ARBA00022692"/>
    </source>
</evidence>
<evidence type="ECO:0000256" key="6">
    <source>
        <dbReference type="ARBA" id="ARBA00023136"/>
    </source>
</evidence>
<feature type="domain" description="Cation/H+ exchanger transmembrane" evidence="9">
    <location>
        <begin position="21"/>
        <end position="407"/>
    </location>
</feature>
<comment type="subcellular location">
    <subcellularLocation>
        <location evidence="1">Membrane</location>
        <topology evidence="1">Multi-pass membrane protein</topology>
    </subcellularLocation>
</comment>
<dbReference type="InterPro" id="IPR050794">
    <property type="entry name" value="CPA2_transporter"/>
</dbReference>
<comment type="caution">
    <text evidence="10">The sequence shown here is derived from an EMBL/GenBank/DDBJ whole genome shotgun (WGS) entry which is preliminary data.</text>
</comment>
<protein>
    <recommendedName>
        <fullName evidence="9">Cation/H+ exchanger transmembrane domain-containing protein</fullName>
    </recommendedName>
</protein>
<evidence type="ECO:0000256" key="8">
    <source>
        <dbReference type="SAM" id="Phobius"/>
    </source>
</evidence>
<keyword evidence="11" id="KW-1185">Reference proteome</keyword>
<keyword evidence="2" id="KW-0813">Transport</keyword>
<feature type="transmembrane region" description="Helical" evidence="8">
    <location>
        <begin position="143"/>
        <end position="166"/>
    </location>
</feature>
<evidence type="ECO:0000256" key="4">
    <source>
        <dbReference type="ARBA" id="ARBA00022989"/>
    </source>
</evidence>
<feature type="region of interest" description="Disordered" evidence="7">
    <location>
        <begin position="414"/>
        <end position="452"/>
    </location>
</feature>
<feature type="transmembrane region" description="Helical" evidence="8">
    <location>
        <begin position="244"/>
        <end position="260"/>
    </location>
</feature>
<feature type="transmembrane region" description="Helical" evidence="8">
    <location>
        <begin position="12"/>
        <end position="29"/>
    </location>
</feature>
<gene>
    <name evidence="10" type="ORF">GCM10022255_054380</name>
</gene>
<feature type="compositionally biased region" description="Low complexity" evidence="7">
    <location>
        <begin position="429"/>
        <end position="452"/>
    </location>
</feature>
<organism evidence="10 11">
    <name type="scientific">Dactylosporangium darangshiense</name>
    <dbReference type="NCBI Taxonomy" id="579108"/>
    <lineage>
        <taxon>Bacteria</taxon>
        <taxon>Bacillati</taxon>
        <taxon>Actinomycetota</taxon>
        <taxon>Actinomycetes</taxon>
        <taxon>Micromonosporales</taxon>
        <taxon>Micromonosporaceae</taxon>
        <taxon>Dactylosporangium</taxon>
    </lineage>
</organism>
<dbReference type="RefSeq" id="WP_345130523.1">
    <property type="nucleotide sequence ID" value="NZ_BAABAT010000016.1"/>
</dbReference>
<feature type="transmembrane region" description="Helical" evidence="8">
    <location>
        <begin position="329"/>
        <end position="351"/>
    </location>
</feature>
<evidence type="ECO:0000256" key="1">
    <source>
        <dbReference type="ARBA" id="ARBA00004141"/>
    </source>
</evidence>
<dbReference type="InterPro" id="IPR006153">
    <property type="entry name" value="Cation/H_exchanger_TM"/>
</dbReference>
<dbReference type="InterPro" id="IPR038770">
    <property type="entry name" value="Na+/solute_symporter_sf"/>
</dbReference>
<name>A0ABP8DDS1_9ACTN</name>
<feature type="transmembrane region" description="Helical" evidence="8">
    <location>
        <begin position="41"/>
        <end position="63"/>
    </location>
</feature>
<evidence type="ECO:0000313" key="11">
    <source>
        <dbReference type="Proteomes" id="UP001500620"/>
    </source>
</evidence>
<dbReference type="PANTHER" id="PTHR32468">
    <property type="entry name" value="CATION/H + ANTIPORTER"/>
    <property type="match status" value="1"/>
</dbReference>
<dbReference type="Gene3D" id="1.20.1530.20">
    <property type="match status" value="1"/>
</dbReference>
<evidence type="ECO:0000259" key="9">
    <source>
        <dbReference type="Pfam" id="PF00999"/>
    </source>
</evidence>
<feature type="transmembrane region" description="Helical" evidence="8">
    <location>
        <begin position="390"/>
        <end position="408"/>
    </location>
</feature>
<keyword evidence="6 8" id="KW-0472">Membrane</keyword>
<dbReference type="Pfam" id="PF00999">
    <property type="entry name" value="Na_H_Exchanger"/>
    <property type="match status" value="1"/>
</dbReference>
<reference evidence="11" key="1">
    <citation type="journal article" date="2019" name="Int. J. Syst. Evol. Microbiol.">
        <title>The Global Catalogue of Microorganisms (GCM) 10K type strain sequencing project: providing services to taxonomists for standard genome sequencing and annotation.</title>
        <authorList>
            <consortium name="The Broad Institute Genomics Platform"/>
            <consortium name="The Broad Institute Genome Sequencing Center for Infectious Disease"/>
            <person name="Wu L."/>
            <person name="Ma J."/>
        </authorList>
    </citation>
    <scope>NUCLEOTIDE SEQUENCE [LARGE SCALE GENOMIC DNA]</scope>
    <source>
        <strain evidence="11">JCM 17441</strain>
    </source>
</reference>
<dbReference type="EMBL" id="BAABAT010000016">
    <property type="protein sequence ID" value="GAA4253455.1"/>
    <property type="molecule type" value="Genomic_DNA"/>
</dbReference>
<evidence type="ECO:0000256" key="2">
    <source>
        <dbReference type="ARBA" id="ARBA00022448"/>
    </source>
</evidence>
<proteinExistence type="predicted"/>
<feature type="transmembrane region" description="Helical" evidence="8">
    <location>
        <begin position="75"/>
        <end position="95"/>
    </location>
</feature>
<keyword evidence="5" id="KW-0406">Ion transport</keyword>
<feature type="transmembrane region" description="Helical" evidence="8">
    <location>
        <begin position="303"/>
        <end position="323"/>
    </location>
</feature>
<keyword evidence="3 8" id="KW-0812">Transmembrane</keyword>
<keyword evidence="4 8" id="KW-1133">Transmembrane helix</keyword>
<evidence type="ECO:0000256" key="7">
    <source>
        <dbReference type="SAM" id="MobiDB-lite"/>
    </source>
</evidence>
<evidence type="ECO:0000313" key="10">
    <source>
        <dbReference type="EMBL" id="GAA4253455.1"/>
    </source>
</evidence>
<feature type="transmembrane region" description="Helical" evidence="8">
    <location>
        <begin position="107"/>
        <end position="131"/>
    </location>
</feature>